<feature type="domain" description="Cation efflux protein transmembrane" evidence="10">
    <location>
        <begin position="480"/>
        <end position="554"/>
    </location>
</feature>
<evidence type="ECO:0000256" key="2">
    <source>
        <dbReference type="ARBA" id="ARBA00008873"/>
    </source>
</evidence>
<gene>
    <name evidence="12" type="ORF">Dda_1300</name>
</gene>
<dbReference type="InterPro" id="IPR036837">
    <property type="entry name" value="Cation_efflux_CTD_sf"/>
</dbReference>
<evidence type="ECO:0000256" key="7">
    <source>
        <dbReference type="ARBA" id="ARBA00023136"/>
    </source>
</evidence>
<feature type="compositionally biased region" description="Basic residues" evidence="8">
    <location>
        <begin position="110"/>
        <end position="129"/>
    </location>
</feature>
<dbReference type="Gene3D" id="1.20.1510.10">
    <property type="entry name" value="Cation efflux protein transmembrane domain"/>
    <property type="match status" value="2"/>
</dbReference>
<reference evidence="12" key="1">
    <citation type="submission" date="2023-01" db="EMBL/GenBank/DDBJ databases">
        <title>The chitinases involved in constricting ring structure development in the nematode-trapping fungus Drechslerella dactyloides.</title>
        <authorList>
            <person name="Wang R."/>
            <person name="Zhang L."/>
            <person name="Tang P."/>
            <person name="Li S."/>
            <person name="Liang L."/>
        </authorList>
    </citation>
    <scope>NUCLEOTIDE SEQUENCE</scope>
    <source>
        <strain evidence="12">YMF1.00031</strain>
    </source>
</reference>
<keyword evidence="13" id="KW-1185">Reference proteome</keyword>
<feature type="region of interest" description="Disordered" evidence="8">
    <location>
        <begin position="91"/>
        <end position="133"/>
    </location>
</feature>
<feature type="region of interest" description="Disordered" evidence="8">
    <location>
        <begin position="303"/>
        <end position="326"/>
    </location>
</feature>
<feature type="domain" description="Cation efflux protein transmembrane" evidence="10">
    <location>
        <begin position="174"/>
        <end position="324"/>
    </location>
</feature>
<dbReference type="PANTHER" id="PTHR45820:SF4">
    <property type="entry name" value="ZINC TRANSPORTER 63C, ISOFORM F"/>
    <property type="match status" value="1"/>
</dbReference>
<dbReference type="NCBIfam" id="TIGR01297">
    <property type="entry name" value="CDF"/>
    <property type="match status" value="2"/>
</dbReference>
<evidence type="ECO:0000256" key="9">
    <source>
        <dbReference type="SAM" id="Phobius"/>
    </source>
</evidence>
<sequence>MPRAARAFCKGAGIFAVASAVSPLRVGVPLRMQSFGFVNRVGGSCAFEDDAMRVSKKEESDEREGFPLAAALDGRPLEKYIASHAATAINSPNLIPPNHPSQHPSQSQPSHHHHLHLLHHHHNRSHGHDRRPSIRSRTAYLSTSLDSPRRLSSPSGDRSPVAMAFSRSARIVTLLVIDTLFFFLEIIVGYAVHSLALVADSFHMLNDVFSLIVALYAIRLAKSKTSNSKYTYGWQRAEVLGALINGVFLLALCLSIVLEAIQRFFDPPVISQPVLILCVGSAGLASNIIGLFLFHDHGHGHGAGASGHERHKHTHGTAGHIHSDDETDIADETGDIESVLPSTVVGIYPRRHSRSHSQSFRQVHPHSFGSASRHRHFSSVDEIHVHPALNRQAITDAGRNPIGCSSSSESEDQDAEEAIIDDDSNERSPLIVNNSKHKTSHLHDRAHSHQHKHDHIEYLAKPPKDPKAHNDHEHTKPKSKKSGHSHENLNMRGVFLHVLGDALGNVGVIASALFIWQTNFWWRFYFDPAISLVITVIIFSSALPLCKSAASILLQAVPNGISLDDVKKDIENVPGVLSVHELHIWQLSDIKMVASLHVRIAFNPHCTPESHRDTDDNPTARYIALAEAIRECLHAYGIHSSTIQPEYSPSGSRSSSPQITPAPTDGAAYGAVNDEEDAACLMGCSTECEVGQCCGPADPNAAARAGGHGHAH</sequence>
<evidence type="ECO:0000256" key="5">
    <source>
        <dbReference type="ARBA" id="ARBA00022833"/>
    </source>
</evidence>
<keyword evidence="6 9" id="KW-1133">Transmembrane helix</keyword>
<evidence type="ECO:0000313" key="12">
    <source>
        <dbReference type="EMBL" id="KAJ6262743.1"/>
    </source>
</evidence>
<dbReference type="FunFam" id="1.20.1510.10:FF:000024">
    <property type="entry name" value="Solute carrier family 30 (Zinc transporter), member 1"/>
    <property type="match status" value="1"/>
</dbReference>
<feature type="compositionally biased region" description="Basic and acidic residues" evidence="8">
    <location>
        <begin position="460"/>
        <end position="476"/>
    </location>
</feature>
<feature type="region of interest" description="Disordered" evidence="8">
    <location>
        <begin position="391"/>
        <end position="431"/>
    </location>
</feature>
<evidence type="ECO:0000256" key="1">
    <source>
        <dbReference type="ARBA" id="ARBA00004141"/>
    </source>
</evidence>
<feature type="compositionally biased region" description="Low complexity" evidence="8">
    <location>
        <begin position="648"/>
        <end position="657"/>
    </location>
</feature>
<evidence type="ECO:0000256" key="8">
    <source>
        <dbReference type="SAM" id="MobiDB-lite"/>
    </source>
</evidence>
<feature type="region of interest" description="Disordered" evidence="8">
    <location>
        <begin position="352"/>
        <end position="375"/>
    </location>
</feature>
<accession>A0AAD6J1J5</accession>
<comment type="similarity">
    <text evidence="2">Belongs to the cation diffusion facilitator (CDF) transporter (TC 2.A.4) family. SLC30A subfamily.</text>
</comment>
<feature type="compositionally biased region" description="Acidic residues" evidence="8">
    <location>
        <begin position="409"/>
        <end position="424"/>
    </location>
</feature>
<feature type="transmembrane region" description="Helical" evidence="9">
    <location>
        <begin position="528"/>
        <end position="546"/>
    </location>
</feature>
<feature type="transmembrane region" description="Helical" evidence="9">
    <location>
        <begin position="198"/>
        <end position="218"/>
    </location>
</feature>
<dbReference type="GO" id="GO:0016020">
    <property type="term" value="C:membrane"/>
    <property type="evidence" value="ECO:0007669"/>
    <property type="project" value="UniProtKB-SubCell"/>
</dbReference>
<keyword evidence="5" id="KW-0862">Zinc</keyword>
<feature type="region of interest" description="Disordered" evidence="8">
    <location>
        <begin position="460"/>
        <end position="486"/>
    </location>
</feature>
<feature type="region of interest" description="Disordered" evidence="8">
    <location>
        <begin position="436"/>
        <end position="455"/>
    </location>
</feature>
<dbReference type="FunFam" id="1.20.1510.10:FF:000021">
    <property type="entry name" value="Solute carrier family 30 (Zinc transporter), member 1"/>
    <property type="match status" value="1"/>
</dbReference>
<evidence type="ECO:0000256" key="3">
    <source>
        <dbReference type="ARBA" id="ARBA00022448"/>
    </source>
</evidence>
<feature type="region of interest" description="Disordered" evidence="8">
    <location>
        <begin position="644"/>
        <end position="668"/>
    </location>
</feature>
<feature type="compositionally biased region" description="Low complexity" evidence="8">
    <location>
        <begin position="100"/>
        <end position="109"/>
    </location>
</feature>
<protein>
    <submittedName>
        <fullName evidence="12">Zinc homeostasis factor</fullName>
    </submittedName>
</protein>
<name>A0AAD6J1J5_DREDA</name>
<dbReference type="GO" id="GO:0006882">
    <property type="term" value="P:intracellular zinc ion homeostasis"/>
    <property type="evidence" value="ECO:0007669"/>
    <property type="project" value="TreeGrafter"/>
</dbReference>
<feature type="transmembrane region" description="Helical" evidence="9">
    <location>
        <begin position="494"/>
        <end position="516"/>
    </location>
</feature>
<dbReference type="InterPro" id="IPR058533">
    <property type="entry name" value="Cation_efflux_TM"/>
</dbReference>
<dbReference type="GO" id="GO:0005385">
    <property type="term" value="F:zinc ion transmembrane transporter activity"/>
    <property type="evidence" value="ECO:0007669"/>
    <property type="project" value="TreeGrafter"/>
</dbReference>
<dbReference type="PANTHER" id="PTHR45820">
    <property type="entry name" value="FI23527P1"/>
    <property type="match status" value="1"/>
</dbReference>
<proteinExistence type="inferred from homology"/>
<dbReference type="InterPro" id="IPR027469">
    <property type="entry name" value="Cation_efflux_TMD_sf"/>
</dbReference>
<comment type="caution">
    <text evidence="12">The sequence shown here is derived from an EMBL/GenBank/DDBJ whole genome shotgun (WGS) entry which is preliminary data.</text>
</comment>
<feature type="domain" description="Cation efflux protein cytoplasmic" evidence="11">
    <location>
        <begin position="559"/>
        <end position="600"/>
    </location>
</feature>
<evidence type="ECO:0000259" key="10">
    <source>
        <dbReference type="Pfam" id="PF01545"/>
    </source>
</evidence>
<evidence type="ECO:0000256" key="4">
    <source>
        <dbReference type="ARBA" id="ARBA00022692"/>
    </source>
</evidence>
<dbReference type="SUPFAM" id="SSF161111">
    <property type="entry name" value="Cation efflux protein transmembrane domain-like"/>
    <property type="match status" value="1"/>
</dbReference>
<dbReference type="EMBL" id="JAQGDS010000002">
    <property type="protein sequence ID" value="KAJ6262743.1"/>
    <property type="molecule type" value="Genomic_DNA"/>
</dbReference>
<dbReference type="SUPFAM" id="SSF160240">
    <property type="entry name" value="Cation efflux protein cytoplasmic domain-like"/>
    <property type="match status" value="1"/>
</dbReference>
<evidence type="ECO:0000313" key="13">
    <source>
        <dbReference type="Proteomes" id="UP001221413"/>
    </source>
</evidence>
<keyword evidence="7 9" id="KW-0472">Membrane</keyword>
<dbReference type="Pfam" id="PF16916">
    <property type="entry name" value="ZT_dimer"/>
    <property type="match status" value="1"/>
</dbReference>
<organism evidence="12 13">
    <name type="scientific">Drechslerella dactyloides</name>
    <name type="common">Nematode-trapping fungus</name>
    <name type="synonym">Arthrobotrys dactyloides</name>
    <dbReference type="NCBI Taxonomy" id="74499"/>
    <lineage>
        <taxon>Eukaryota</taxon>
        <taxon>Fungi</taxon>
        <taxon>Dikarya</taxon>
        <taxon>Ascomycota</taxon>
        <taxon>Pezizomycotina</taxon>
        <taxon>Orbiliomycetes</taxon>
        <taxon>Orbiliales</taxon>
        <taxon>Orbiliaceae</taxon>
        <taxon>Drechslerella</taxon>
    </lineage>
</organism>
<dbReference type="AlphaFoldDB" id="A0AAD6J1J5"/>
<keyword evidence="4 9" id="KW-0812">Transmembrane</keyword>
<keyword evidence="3" id="KW-0813">Transport</keyword>
<evidence type="ECO:0000259" key="11">
    <source>
        <dbReference type="Pfam" id="PF16916"/>
    </source>
</evidence>
<feature type="transmembrane region" description="Helical" evidence="9">
    <location>
        <begin position="270"/>
        <end position="294"/>
    </location>
</feature>
<evidence type="ECO:0000256" key="6">
    <source>
        <dbReference type="ARBA" id="ARBA00022989"/>
    </source>
</evidence>
<comment type="subcellular location">
    <subcellularLocation>
        <location evidence="1">Membrane</location>
        <topology evidence="1">Multi-pass membrane protein</topology>
    </subcellularLocation>
</comment>
<dbReference type="InterPro" id="IPR027470">
    <property type="entry name" value="Cation_efflux_CTD"/>
</dbReference>
<dbReference type="Pfam" id="PF01545">
    <property type="entry name" value="Cation_efflux"/>
    <property type="match status" value="2"/>
</dbReference>
<dbReference type="Proteomes" id="UP001221413">
    <property type="component" value="Unassembled WGS sequence"/>
</dbReference>
<dbReference type="InterPro" id="IPR002524">
    <property type="entry name" value="Cation_efflux"/>
</dbReference>
<feature type="transmembrane region" description="Helical" evidence="9">
    <location>
        <begin position="171"/>
        <end position="192"/>
    </location>
</feature>
<feature type="transmembrane region" description="Helical" evidence="9">
    <location>
        <begin position="239"/>
        <end position="258"/>
    </location>
</feature>